<dbReference type="SUPFAM" id="SSF54648">
    <property type="entry name" value="DLC"/>
    <property type="match status" value="1"/>
</dbReference>
<dbReference type="InterPro" id="IPR001372">
    <property type="entry name" value="Dynein_light_chain_typ-1/2"/>
</dbReference>
<keyword evidence="2" id="KW-1185">Reference proteome</keyword>
<gene>
    <name evidence="1" type="ORF">OIU74_000534</name>
</gene>
<dbReference type="InterPro" id="IPR037177">
    <property type="entry name" value="DLC_sf"/>
</dbReference>
<reference evidence="1" key="1">
    <citation type="submission" date="2022-11" db="EMBL/GenBank/DDBJ databases">
        <authorList>
            <person name="Hyden B.L."/>
            <person name="Feng K."/>
            <person name="Yates T."/>
            <person name="Jawdy S."/>
            <person name="Smart L.B."/>
            <person name="Muchero W."/>
        </authorList>
    </citation>
    <scope>NUCLEOTIDE SEQUENCE</scope>
    <source>
        <tissue evidence="1">Shoot tip</tissue>
    </source>
</reference>
<dbReference type="EMBL" id="JAPFFM010000001">
    <property type="protein sequence ID" value="KAJ6776371.1"/>
    <property type="molecule type" value="Genomic_DNA"/>
</dbReference>
<sequence>MLQTMQEDALDLAAKSLDFFDAADSTDIARFIKKEFDRIRVAMNCGERFWGSAGYPEPEENQFEALESLETLETMEA</sequence>
<dbReference type="Proteomes" id="UP001151752">
    <property type="component" value="Chromosome 16"/>
</dbReference>
<organism evidence="1 2">
    <name type="scientific">Salix koriyanagi</name>
    <dbReference type="NCBI Taxonomy" id="2511006"/>
    <lineage>
        <taxon>Eukaryota</taxon>
        <taxon>Viridiplantae</taxon>
        <taxon>Streptophyta</taxon>
        <taxon>Embryophyta</taxon>
        <taxon>Tracheophyta</taxon>
        <taxon>Spermatophyta</taxon>
        <taxon>Magnoliopsida</taxon>
        <taxon>eudicotyledons</taxon>
        <taxon>Gunneridae</taxon>
        <taxon>Pentapetalae</taxon>
        <taxon>rosids</taxon>
        <taxon>fabids</taxon>
        <taxon>Malpighiales</taxon>
        <taxon>Salicaceae</taxon>
        <taxon>Saliceae</taxon>
        <taxon>Salix</taxon>
    </lineage>
</organism>
<evidence type="ECO:0000313" key="1">
    <source>
        <dbReference type="EMBL" id="KAJ6776371.1"/>
    </source>
</evidence>
<comment type="caution">
    <text evidence="1">The sequence shown here is derived from an EMBL/GenBank/DDBJ whole genome shotgun (WGS) entry which is preliminary data.</text>
</comment>
<dbReference type="GO" id="GO:0007017">
    <property type="term" value="P:microtubule-based process"/>
    <property type="evidence" value="ECO:0007669"/>
    <property type="project" value="InterPro"/>
</dbReference>
<dbReference type="Pfam" id="PF01221">
    <property type="entry name" value="Dynein_light"/>
    <property type="match status" value="1"/>
</dbReference>
<dbReference type="AlphaFoldDB" id="A0A9Q0WZQ6"/>
<dbReference type="Gene3D" id="3.30.740.10">
    <property type="entry name" value="Protein Inhibitor Of Neuronal Nitric Oxide Synthase"/>
    <property type="match status" value="1"/>
</dbReference>
<name>A0A9Q0WZQ6_9ROSI</name>
<reference evidence="1" key="2">
    <citation type="journal article" date="2023" name="Int. J. Mol. Sci.">
        <title>De Novo Assembly and Annotation of 11 Diverse Shrub Willow (Salix) Genomes Reveals Novel Gene Organization in Sex-Linked Regions.</title>
        <authorList>
            <person name="Hyden B."/>
            <person name="Feng K."/>
            <person name="Yates T.B."/>
            <person name="Jawdy S."/>
            <person name="Cereghino C."/>
            <person name="Smart L.B."/>
            <person name="Muchero W."/>
        </authorList>
    </citation>
    <scope>NUCLEOTIDE SEQUENCE</scope>
    <source>
        <tissue evidence="1">Shoot tip</tissue>
    </source>
</reference>
<dbReference type="GO" id="GO:0030286">
    <property type="term" value="C:dynein complex"/>
    <property type="evidence" value="ECO:0007669"/>
    <property type="project" value="InterPro"/>
</dbReference>
<evidence type="ECO:0000313" key="2">
    <source>
        <dbReference type="Proteomes" id="UP001151752"/>
    </source>
</evidence>
<accession>A0A9Q0WZQ6</accession>
<proteinExistence type="predicted"/>
<protein>
    <submittedName>
        <fullName evidence="1">DYNEIN LIGHT CHAIN</fullName>
    </submittedName>
</protein>